<dbReference type="EMBL" id="BAMD01000104">
    <property type="protein sequence ID" value="GAF05650.1"/>
    <property type="molecule type" value="Genomic_DNA"/>
</dbReference>
<dbReference type="EC" id="5.1.1.7" evidence="3 4"/>
<sequence>MQIEFYKYQGTGNDFVIIDNRDGNFDSKNIDLVSYLCNRRMGIGADGLMLLEKHKAEEVAFTMRYYNSDGKEASMCGNGGRCIAAFAVKVGAADPSKPFYFEAVDGMHIAKYNNGIVSLQMTDVKTIDINDGYYFLDTGSPHYVAHKSNIDTLDIVKIGRQIRHSDTFKPAGTNVNIVEEIAPDHIKVRTYERGVEDETYSCGTGVVASAISTFTKNNECRDFNIDVKGGRLQVWFEGDTAGGFKNIWLTGPATFVYKGNITV</sequence>
<comment type="function">
    <text evidence="3">Catalyzes the stereoinversion of LL-2,6-diaminopimelate (L,L-DAP) to meso-diaminopimelate (meso-DAP), a precursor of L-lysine and an essential component of the bacterial peptidoglycan.</text>
</comment>
<dbReference type="GO" id="GO:0005829">
    <property type="term" value="C:cytosol"/>
    <property type="evidence" value="ECO:0007669"/>
    <property type="project" value="TreeGrafter"/>
</dbReference>
<reference evidence="5 6" key="1">
    <citation type="journal article" date="2014" name="Genome Announc.">
        <title>Draft Genome Sequence of Cytophaga fermentans JCM 21142T, a Facultative Anaerobe Isolated from Marine Mud.</title>
        <authorList>
            <person name="Starns D."/>
            <person name="Oshima K."/>
            <person name="Suda W."/>
            <person name="Iino T."/>
            <person name="Yuki M."/>
            <person name="Inoue J."/>
            <person name="Kitamura K."/>
            <person name="Iida T."/>
            <person name="Darby A."/>
            <person name="Hattori M."/>
            <person name="Ohkuma M."/>
        </authorList>
    </citation>
    <scope>NUCLEOTIDE SEQUENCE [LARGE SCALE GENOMIC DNA]</scope>
    <source>
        <strain evidence="5 6">JCM 21142</strain>
    </source>
</reference>
<feature type="active site" description="Proton donor" evidence="3">
    <location>
        <position position="76"/>
    </location>
</feature>
<evidence type="ECO:0000313" key="5">
    <source>
        <dbReference type="EMBL" id="GAF05650.1"/>
    </source>
</evidence>
<organism evidence="5 6">
    <name type="scientific">Saccharicrinis fermentans DSM 9555 = JCM 21142</name>
    <dbReference type="NCBI Taxonomy" id="869213"/>
    <lineage>
        <taxon>Bacteria</taxon>
        <taxon>Pseudomonadati</taxon>
        <taxon>Bacteroidota</taxon>
        <taxon>Bacteroidia</taxon>
        <taxon>Marinilabiliales</taxon>
        <taxon>Marinilabiliaceae</taxon>
        <taxon>Saccharicrinis</taxon>
    </lineage>
</organism>
<dbReference type="InterPro" id="IPR001653">
    <property type="entry name" value="DAP_epimerase_DapF"/>
</dbReference>
<dbReference type="eggNOG" id="COG0253">
    <property type="taxonomic scope" value="Bacteria"/>
</dbReference>
<keyword evidence="6" id="KW-1185">Reference proteome</keyword>
<dbReference type="GO" id="GO:0008837">
    <property type="term" value="F:diaminopimelate epimerase activity"/>
    <property type="evidence" value="ECO:0007669"/>
    <property type="project" value="UniProtKB-UniRule"/>
</dbReference>
<dbReference type="PANTHER" id="PTHR31689:SF0">
    <property type="entry name" value="DIAMINOPIMELATE EPIMERASE"/>
    <property type="match status" value="1"/>
</dbReference>
<dbReference type="NCBIfam" id="TIGR00652">
    <property type="entry name" value="DapF"/>
    <property type="match status" value="1"/>
</dbReference>
<comment type="caution">
    <text evidence="5">The sequence shown here is derived from an EMBL/GenBank/DDBJ whole genome shotgun (WGS) entry which is preliminary data.</text>
</comment>
<comment type="subcellular location">
    <subcellularLocation>
        <location evidence="3">Cytoplasm</location>
    </subcellularLocation>
</comment>
<evidence type="ECO:0000313" key="6">
    <source>
        <dbReference type="Proteomes" id="UP000019402"/>
    </source>
</evidence>
<evidence type="ECO:0000256" key="3">
    <source>
        <dbReference type="HAMAP-Rule" id="MF_00197"/>
    </source>
</evidence>
<feature type="binding site" evidence="3">
    <location>
        <position position="13"/>
    </location>
    <ligand>
        <name>substrate</name>
    </ligand>
</feature>
<dbReference type="GO" id="GO:0009089">
    <property type="term" value="P:lysine biosynthetic process via diaminopimelate"/>
    <property type="evidence" value="ECO:0007669"/>
    <property type="project" value="UniProtKB-UniRule"/>
</dbReference>
<dbReference type="Pfam" id="PF01678">
    <property type="entry name" value="DAP_epimerase"/>
    <property type="match status" value="2"/>
</dbReference>
<dbReference type="UniPathway" id="UPA00034">
    <property type="reaction ID" value="UER00025"/>
</dbReference>
<dbReference type="Proteomes" id="UP000019402">
    <property type="component" value="Unassembled WGS sequence"/>
</dbReference>
<keyword evidence="2 3" id="KW-0413">Isomerase</keyword>
<feature type="binding site" evidence="3">
    <location>
        <position position="67"/>
    </location>
    <ligand>
        <name>substrate</name>
    </ligand>
</feature>
<comment type="catalytic activity">
    <reaction evidence="3">
        <text>(2S,6S)-2,6-diaminopimelate = meso-2,6-diaminopimelate</text>
        <dbReference type="Rhea" id="RHEA:15393"/>
        <dbReference type="ChEBI" id="CHEBI:57609"/>
        <dbReference type="ChEBI" id="CHEBI:57791"/>
        <dbReference type="EC" id="5.1.1.7"/>
    </reaction>
</comment>
<dbReference type="SUPFAM" id="SSF54506">
    <property type="entry name" value="Diaminopimelate epimerase-like"/>
    <property type="match status" value="2"/>
</dbReference>
<keyword evidence="3" id="KW-0028">Amino-acid biosynthesis</keyword>
<comment type="similarity">
    <text evidence="1 3">Belongs to the diaminopimelate epimerase family.</text>
</comment>
<feature type="active site" description="Proton acceptor" evidence="3">
    <location>
        <position position="202"/>
    </location>
</feature>
<keyword evidence="3" id="KW-0457">Lysine biosynthesis</keyword>
<feature type="site" description="Could be important to modulate the pK values of the two catalytic cysteine residues" evidence="3">
    <location>
        <position position="142"/>
    </location>
</feature>
<evidence type="ECO:0000256" key="1">
    <source>
        <dbReference type="ARBA" id="ARBA00010219"/>
    </source>
</evidence>
<dbReference type="PANTHER" id="PTHR31689">
    <property type="entry name" value="DIAMINOPIMELATE EPIMERASE, CHLOROPLASTIC"/>
    <property type="match status" value="1"/>
</dbReference>
<evidence type="ECO:0000256" key="4">
    <source>
        <dbReference type="NCBIfam" id="TIGR00652"/>
    </source>
</evidence>
<dbReference type="STRING" id="869213.GCA_000517085_02042"/>
<accession>W7Y459</accession>
<protein>
    <recommendedName>
        <fullName evidence="3 4">Diaminopimelate epimerase</fullName>
        <shortName evidence="3">DAP epimerase</shortName>
        <ecNumber evidence="3 4">5.1.1.7</ecNumber>
    </recommendedName>
    <alternativeName>
        <fullName evidence="3">PLP-independent amino acid racemase</fullName>
    </alternativeName>
</protein>
<dbReference type="OrthoDB" id="9805408at2"/>
<name>W7Y459_9BACT</name>
<dbReference type="AlphaFoldDB" id="W7Y459"/>
<comment type="pathway">
    <text evidence="3">Amino-acid biosynthesis; L-lysine biosynthesis via DAP pathway; DL-2,6-diaminopimelate from LL-2,6-diaminopimelate: step 1/1.</text>
</comment>
<proteinExistence type="inferred from homology"/>
<comment type="caution">
    <text evidence="3">Lacks conserved residue(s) required for the propagation of feature annotation.</text>
</comment>
<feature type="binding site" evidence="3">
    <location>
        <begin position="192"/>
        <end position="193"/>
    </location>
    <ligand>
        <name>substrate</name>
    </ligand>
</feature>
<comment type="subunit">
    <text evidence="3">Homodimer.</text>
</comment>
<dbReference type="HAMAP" id="MF_00197">
    <property type="entry name" value="DAP_epimerase"/>
    <property type="match status" value="1"/>
</dbReference>
<gene>
    <name evidence="3" type="primary">dapF</name>
    <name evidence="5" type="ORF">JCM21142_104395</name>
</gene>
<feature type="binding site" evidence="3">
    <location>
        <begin position="203"/>
        <end position="204"/>
    </location>
    <ligand>
        <name>substrate</name>
    </ligand>
</feature>
<feature type="binding site" evidence="3">
    <location>
        <position position="174"/>
    </location>
    <ligand>
        <name>substrate</name>
    </ligand>
</feature>
<feature type="site" description="Could be important to modulate the pK values of the two catalytic cysteine residues" evidence="3">
    <location>
        <position position="192"/>
    </location>
</feature>
<feature type="binding site" evidence="3">
    <location>
        <begin position="77"/>
        <end position="78"/>
    </location>
    <ligand>
        <name>substrate</name>
    </ligand>
</feature>
<keyword evidence="3" id="KW-0963">Cytoplasm</keyword>
<dbReference type="Gene3D" id="3.10.310.10">
    <property type="entry name" value="Diaminopimelate Epimerase, Chain A, domain 1"/>
    <property type="match status" value="2"/>
</dbReference>
<evidence type="ECO:0000256" key="2">
    <source>
        <dbReference type="ARBA" id="ARBA00023235"/>
    </source>
</evidence>
<dbReference type="RefSeq" id="WP_027471719.1">
    <property type="nucleotide sequence ID" value="NZ_BAMD01000104.1"/>
</dbReference>